<name>A0A238W4H4_9PSEU</name>
<feature type="binding site" evidence="10">
    <location>
        <position position="375"/>
    </location>
    <ligand>
        <name>NADP(+)</name>
        <dbReference type="ChEBI" id="CHEBI:58349"/>
    </ligand>
</feature>
<dbReference type="OrthoDB" id="289202at2"/>
<proteinExistence type="inferred from homology"/>
<comment type="cofactor">
    <cofactor evidence="1 9">
        <name>FAD</name>
        <dbReference type="ChEBI" id="CHEBI:57692"/>
    </cofactor>
</comment>
<dbReference type="InterPro" id="IPR036188">
    <property type="entry name" value="FAD/NAD-bd_sf"/>
</dbReference>
<reference evidence="13 14" key="1">
    <citation type="submission" date="2017-06" db="EMBL/GenBank/DDBJ databases">
        <authorList>
            <person name="Kim H.J."/>
            <person name="Triplett B.A."/>
        </authorList>
    </citation>
    <scope>NUCLEOTIDE SEQUENCE [LARGE SCALE GENOMIC DNA]</scope>
    <source>
        <strain evidence="13 14">DSM 45207</strain>
    </source>
</reference>
<gene>
    <name evidence="13" type="ORF">SAMN06265360_105107</name>
</gene>
<evidence type="ECO:0000256" key="3">
    <source>
        <dbReference type="ARBA" id="ARBA00013223"/>
    </source>
</evidence>
<evidence type="ECO:0000256" key="9">
    <source>
        <dbReference type="PIRSR" id="PIRSR000362-1"/>
    </source>
</evidence>
<evidence type="ECO:0000256" key="10">
    <source>
        <dbReference type="PIRSR" id="PIRSR000362-2"/>
    </source>
</evidence>
<dbReference type="AlphaFoldDB" id="A0A238W4H4"/>
<evidence type="ECO:0000256" key="11">
    <source>
        <dbReference type="SAM" id="MobiDB-lite"/>
    </source>
</evidence>
<evidence type="ECO:0000256" key="1">
    <source>
        <dbReference type="ARBA" id="ARBA00001974"/>
    </source>
</evidence>
<dbReference type="Gene3D" id="3.40.50.720">
    <property type="entry name" value="NAD(P)-binding Rossmann-like Domain"/>
    <property type="match status" value="1"/>
</dbReference>
<feature type="binding site" evidence="9">
    <location>
        <position position="368"/>
    </location>
    <ligand>
        <name>FAD</name>
        <dbReference type="ChEBI" id="CHEBI:57692"/>
    </ligand>
</feature>
<dbReference type="RefSeq" id="WP_089300440.1">
    <property type="nucleotide sequence ID" value="NZ_FZNW01000005.1"/>
</dbReference>
<evidence type="ECO:0000256" key="7">
    <source>
        <dbReference type="ARBA" id="ARBA00023002"/>
    </source>
</evidence>
<feature type="domain" description="FAD/NAD(P)-binding" evidence="12">
    <location>
        <begin position="16"/>
        <end position="199"/>
    </location>
</feature>
<dbReference type="GO" id="GO:0004324">
    <property type="term" value="F:ferredoxin-NADP+ reductase activity"/>
    <property type="evidence" value="ECO:0007669"/>
    <property type="project" value="UniProtKB-EC"/>
</dbReference>
<dbReference type="PANTHER" id="PTHR48467">
    <property type="entry name" value="GLUTAMATE SYNTHASE 1 [NADH], CHLOROPLASTIC-LIKE"/>
    <property type="match status" value="1"/>
</dbReference>
<comment type="catalytic activity">
    <reaction evidence="8">
        <text>2 reduced [2Fe-2S]-[ferredoxin] + NADP(+) + H(+) = 2 oxidized [2Fe-2S]-[ferredoxin] + NADPH</text>
        <dbReference type="Rhea" id="RHEA:20125"/>
        <dbReference type="Rhea" id="RHEA-COMP:10000"/>
        <dbReference type="Rhea" id="RHEA-COMP:10001"/>
        <dbReference type="ChEBI" id="CHEBI:15378"/>
        <dbReference type="ChEBI" id="CHEBI:33737"/>
        <dbReference type="ChEBI" id="CHEBI:33738"/>
        <dbReference type="ChEBI" id="CHEBI:57783"/>
        <dbReference type="ChEBI" id="CHEBI:58349"/>
        <dbReference type="EC" id="1.18.1.2"/>
    </reaction>
</comment>
<feature type="region of interest" description="Disordered" evidence="11">
    <location>
        <begin position="437"/>
        <end position="462"/>
    </location>
</feature>
<keyword evidence="5 9" id="KW-0274">FAD</keyword>
<dbReference type="PANTHER" id="PTHR48467:SF1">
    <property type="entry name" value="GLUTAMATE SYNTHASE 1 [NADH], CHLOROPLASTIC-LIKE"/>
    <property type="match status" value="1"/>
</dbReference>
<dbReference type="EC" id="1.18.1.2" evidence="3"/>
<comment type="similarity">
    <text evidence="2">Belongs to the ferredoxin--NADP reductase type 1 family.</text>
</comment>
<dbReference type="Pfam" id="PF07992">
    <property type="entry name" value="Pyr_redox_2"/>
    <property type="match status" value="1"/>
</dbReference>
<dbReference type="SUPFAM" id="SSF51971">
    <property type="entry name" value="Nucleotide-binding domain"/>
    <property type="match status" value="2"/>
</dbReference>
<evidence type="ECO:0000256" key="6">
    <source>
        <dbReference type="ARBA" id="ARBA00022857"/>
    </source>
</evidence>
<evidence type="ECO:0000256" key="8">
    <source>
        <dbReference type="ARBA" id="ARBA00047776"/>
    </source>
</evidence>
<dbReference type="PIRSF" id="PIRSF000362">
    <property type="entry name" value="FNR"/>
    <property type="match status" value="1"/>
</dbReference>
<accession>A0A238W4H4</accession>
<feature type="binding site" evidence="9">
    <location>
        <position position="54"/>
    </location>
    <ligand>
        <name>FAD</name>
        <dbReference type="ChEBI" id="CHEBI:57692"/>
    </ligand>
</feature>
<keyword evidence="14" id="KW-1185">Reference proteome</keyword>
<dbReference type="EMBL" id="FZNW01000005">
    <property type="protein sequence ID" value="SNR41436.1"/>
    <property type="molecule type" value="Genomic_DNA"/>
</dbReference>
<evidence type="ECO:0000256" key="2">
    <source>
        <dbReference type="ARBA" id="ARBA00008312"/>
    </source>
</evidence>
<dbReference type="InterPro" id="IPR023753">
    <property type="entry name" value="FAD/NAD-binding_dom"/>
</dbReference>
<organism evidence="13 14">
    <name type="scientific">Haloechinothrix alba</name>
    <dbReference type="NCBI Taxonomy" id="664784"/>
    <lineage>
        <taxon>Bacteria</taxon>
        <taxon>Bacillati</taxon>
        <taxon>Actinomycetota</taxon>
        <taxon>Actinomycetes</taxon>
        <taxon>Pseudonocardiales</taxon>
        <taxon>Pseudonocardiaceae</taxon>
        <taxon>Haloechinothrix</taxon>
    </lineage>
</organism>
<keyword evidence="7" id="KW-0560">Oxidoreductase</keyword>
<evidence type="ECO:0000313" key="14">
    <source>
        <dbReference type="Proteomes" id="UP000198348"/>
    </source>
</evidence>
<evidence type="ECO:0000256" key="4">
    <source>
        <dbReference type="ARBA" id="ARBA00022630"/>
    </source>
</evidence>
<keyword evidence="6 10" id="KW-0521">NADP</keyword>
<feature type="binding site" evidence="9">
    <location>
        <begin position="375"/>
        <end position="377"/>
    </location>
    <ligand>
        <name>FAD</name>
        <dbReference type="ChEBI" id="CHEBI:57692"/>
    </ligand>
</feature>
<protein>
    <recommendedName>
        <fullName evidence="3">ferredoxin--NADP(+) reductase</fullName>
        <ecNumber evidence="3">1.18.1.2</ecNumber>
    </recommendedName>
</protein>
<evidence type="ECO:0000256" key="5">
    <source>
        <dbReference type="ARBA" id="ARBA00022827"/>
    </source>
</evidence>
<dbReference type="Gene3D" id="3.50.50.60">
    <property type="entry name" value="FAD/NAD(P)-binding domain"/>
    <property type="match status" value="1"/>
</dbReference>
<keyword evidence="4" id="KW-0285">Flavoprotein</keyword>
<evidence type="ECO:0000313" key="13">
    <source>
        <dbReference type="EMBL" id="SNR41436.1"/>
    </source>
</evidence>
<evidence type="ECO:0000259" key="12">
    <source>
        <dbReference type="Pfam" id="PF07992"/>
    </source>
</evidence>
<dbReference type="InterPro" id="IPR021163">
    <property type="entry name" value="Ferredox_Rdtase_adrenod"/>
</dbReference>
<dbReference type="Proteomes" id="UP000198348">
    <property type="component" value="Unassembled WGS sequence"/>
</dbReference>
<feature type="binding site" evidence="10">
    <location>
        <begin position="206"/>
        <end position="207"/>
    </location>
    <ligand>
        <name>NADP(+)</name>
        <dbReference type="ChEBI" id="CHEBI:58349"/>
    </ligand>
</feature>
<sequence length="462" mass="50708">MCPSDATSTQGGDRLQVAVVGAGPSGLYAVRALLESTVEVGVDVFDRLPAPYGLVRYGVAPDNQKMKSVIRVLHGSFDEDNDVRFLGNVTFGEDITRDDLRAHYDAVIYATGTQGDRKLGVAGEELPGSSGAREFVSWYCGHPDAASRDFPLRCRHAAVVGAGNVALDVTRMLAKSSEEIAGTDVPDRVLDTFRDNRITDIHLLSRRGPAQAKFTPVELREMGELVNADIVIDPGELVLTEDDEQRVAADRQLRKNVALLREWAERPLEGKPRRVHMRFLHSPVRILGENEVAGVVVERNELLDDGKVRGTGEYETLDVGLVFAAVGYQALPLPDVPFDHDTATVPHDAGRVLDSSGTQEPGEYVTGWAKRGPSGVIGTNKNDAAETVNSLLTDLADRASTRRHDRTGITRLLEQRGVDYVDWAGWLRVDTHETRLGEAQNRPRVKVPDQPSLLELARRYPQ</sequence>
<dbReference type="InterPro" id="IPR055275">
    <property type="entry name" value="Ferredox_Rdtase"/>
</dbReference>
<dbReference type="PRINTS" id="PR00419">
    <property type="entry name" value="ADXRDTASE"/>
</dbReference>
<feature type="binding site" evidence="9">
    <location>
        <position position="25"/>
    </location>
    <ligand>
        <name>FAD</name>
        <dbReference type="ChEBI" id="CHEBI:57692"/>
    </ligand>
</feature>
<feature type="binding site" evidence="10">
    <location>
        <position position="218"/>
    </location>
    <ligand>
        <name>NADP(+)</name>
        <dbReference type="ChEBI" id="CHEBI:58349"/>
    </ligand>
</feature>